<dbReference type="Pfam" id="PF09810">
    <property type="entry name" value="Exo5"/>
    <property type="match status" value="2"/>
</dbReference>
<evidence type="ECO:0000313" key="3">
    <source>
        <dbReference type="EMBL" id="KAH8094725.1"/>
    </source>
</evidence>
<keyword evidence="3" id="KW-0540">Nuclease</keyword>
<evidence type="ECO:0000256" key="2">
    <source>
        <dbReference type="SAM" id="MobiDB-lite"/>
    </source>
</evidence>
<dbReference type="AlphaFoldDB" id="A0A8K0ULP8"/>
<sequence length="743" mass="82824">MSDDEYDKYNLSLDIEDLPYITSLPPSPPTTGHPSQETQTSITEEELQVQQQEDSQDSQSSDADVFYTAPSTQILDGHQSDSYSDYDFRDFTAEDFASIDAAVAAVEESSTSAAERSRNGGPAVSVVLEEASKSLSSMGPPVASLSGSKSFEKSAPPVRKTKESSPYERYRSWKGALSVTDLTSPSWCEVQFDYGLRQKRTKKLEDRPAEFKTATGKTIVVDQTVAVVNDRVAQRGRSVHKVLERELHPEVVQVETTTEEERWALRLVNMIVSMQSLLNTGRCREMHVFGILNSQVVIGIIDEVERKAIPITPQGTPRISRKRSPSKSSAPSTPTKHKSKRARTLSPAQLPLTNFFPSTPSRTESQTTVSSSPPREDKCIQVSSPPHMTGIVLTPSPAEPPPPPMPHFKLHLSDTKTRRNASLPLPVDMFSARMQLMLYHRLLSNLLTSPSESEDALDFQLLWTRMGLDHRRRFSKTFQDAAGLVLLSGGGEESSFALNCLDDLTAAWRNVVEMLHLSGVDDTLTVVYRTQPSKPKKKGKRRRGCSPVNEVLSQESEDIVQAVIASLQEEHVAPCNREMVESRFKTLLSEVTHPGVPTMSADTELLADSSVDAQLQWAIEQSLLKQVRRRPDIKGLIASGGVVSDPPSPKTVALAYEETETREDDDVSDEPIESTIIGTKTFQMDDRTLNSYLRSVLDWWYGRRPPKGVDLHLTRRCLSCEYQEGCEWRERKAAEYREGKGNR</sequence>
<dbReference type="OrthoDB" id="354769at2759"/>
<reference evidence="3" key="1">
    <citation type="journal article" date="2021" name="New Phytol.">
        <title>Evolutionary innovations through gain and loss of genes in the ectomycorrhizal Boletales.</title>
        <authorList>
            <person name="Wu G."/>
            <person name="Miyauchi S."/>
            <person name="Morin E."/>
            <person name="Kuo A."/>
            <person name="Drula E."/>
            <person name="Varga T."/>
            <person name="Kohler A."/>
            <person name="Feng B."/>
            <person name="Cao Y."/>
            <person name="Lipzen A."/>
            <person name="Daum C."/>
            <person name="Hundley H."/>
            <person name="Pangilinan J."/>
            <person name="Johnson J."/>
            <person name="Barry K."/>
            <person name="LaButti K."/>
            <person name="Ng V."/>
            <person name="Ahrendt S."/>
            <person name="Min B."/>
            <person name="Choi I.G."/>
            <person name="Park H."/>
            <person name="Plett J.M."/>
            <person name="Magnuson J."/>
            <person name="Spatafora J.W."/>
            <person name="Nagy L.G."/>
            <person name="Henrissat B."/>
            <person name="Grigoriev I.V."/>
            <person name="Yang Z.L."/>
            <person name="Xu J."/>
            <person name="Martin F.M."/>
        </authorList>
    </citation>
    <scope>NUCLEOTIDE SEQUENCE</scope>
    <source>
        <strain evidence="3">KKN 215</strain>
    </source>
</reference>
<comment type="caution">
    <text evidence="3">The sequence shown here is derived from an EMBL/GenBank/DDBJ whole genome shotgun (WGS) entry which is preliminary data.</text>
</comment>
<keyword evidence="3" id="KW-0378">Hydrolase</keyword>
<feature type="compositionally biased region" description="Polar residues" evidence="2">
    <location>
        <begin position="351"/>
        <end position="373"/>
    </location>
</feature>
<dbReference type="Proteomes" id="UP000813824">
    <property type="component" value="Unassembled WGS sequence"/>
</dbReference>
<feature type="region of interest" description="Disordered" evidence="2">
    <location>
        <begin position="136"/>
        <end position="166"/>
    </location>
</feature>
<evidence type="ECO:0000313" key="4">
    <source>
        <dbReference type="Proteomes" id="UP000813824"/>
    </source>
</evidence>
<keyword evidence="3" id="KW-0269">Exonuclease</keyword>
<organism evidence="3 4">
    <name type="scientific">Cristinia sonorae</name>
    <dbReference type="NCBI Taxonomy" id="1940300"/>
    <lineage>
        <taxon>Eukaryota</taxon>
        <taxon>Fungi</taxon>
        <taxon>Dikarya</taxon>
        <taxon>Basidiomycota</taxon>
        <taxon>Agaricomycotina</taxon>
        <taxon>Agaricomycetes</taxon>
        <taxon>Agaricomycetidae</taxon>
        <taxon>Agaricales</taxon>
        <taxon>Pleurotineae</taxon>
        <taxon>Stephanosporaceae</taxon>
        <taxon>Cristinia</taxon>
    </lineage>
</organism>
<dbReference type="GO" id="GO:0005739">
    <property type="term" value="C:mitochondrion"/>
    <property type="evidence" value="ECO:0007669"/>
    <property type="project" value="TreeGrafter"/>
</dbReference>
<gene>
    <name evidence="3" type="ORF">BXZ70DRAFT_947286</name>
</gene>
<dbReference type="GO" id="GO:0045145">
    <property type="term" value="F:single-stranded DNA 5'-3' DNA exonuclease activity"/>
    <property type="evidence" value="ECO:0007669"/>
    <property type="project" value="InterPro"/>
</dbReference>
<feature type="region of interest" description="Disordered" evidence="2">
    <location>
        <begin position="312"/>
        <end position="378"/>
    </location>
</feature>
<feature type="region of interest" description="Disordered" evidence="2">
    <location>
        <begin position="19"/>
        <end position="84"/>
    </location>
</feature>
<dbReference type="GO" id="GO:0036297">
    <property type="term" value="P:interstrand cross-link repair"/>
    <property type="evidence" value="ECO:0007669"/>
    <property type="project" value="TreeGrafter"/>
</dbReference>
<proteinExistence type="inferred from homology"/>
<keyword evidence="4" id="KW-1185">Reference proteome</keyword>
<evidence type="ECO:0000256" key="1">
    <source>
        <dbReference type="ARBA" id="ARBA00009797"/>
    </source>
</evidence>
<feature type="compositionally biased region" description="Low complexity" evidence="2">
    <location>
        <begin position="35"/>
        <end position="64"/>
    </location>
</feature>
<dbReference type="PANTHER" id="PTHR14464">
    <property type="entry name" value="EXONUCLEASE V"/>
    <property type="match status" value="1"/>
</dbReference>
<name>A0A8K0ULP8_9AGAR</name>
<dbReference type="GO" id="GO:0005634">
    <property type="term" value="C:nucleus"/>
    <property type="evidence" value="ECO:0007669"/>
    <property type="project" value="TreeGrafter"/>
</dbReference>
<accession>A0A8K0ULP8</accession>
<dbReference type="PANTHER" id="PTHR14464:SF4">
    <property type="entry name" value="EXONUCLEASE V"/>
    <property type="match status" value="1"/>
</dbReference>
<dbReference type="EMBL" id="JAEVFJ010000025">
    <property type="protein sequence ID" value="KAH8094725.1"/>
    <property type="molecule type" value="Genomic_DNA"/>
</dbReference>
<comment type="similarity">
    <text evidence="1">Belongs to the EXO5 family.</text>
</comment>
<protein>
    <submittedName>
        <fullName evidence="3">Exonuclease V a 5' deoxyribonuclease-domain-containing protein</fullName>
    </submittedName>
</protein>
<dbReference type="InterPro" id="IPR019190">
    <property type="entry name" value="EXOV"/>
</dbReference>